<reference evidence="1" key="5">
    <citation type="submission" date="2025-05" db="UniProtKB">
        <authorList>
            <consortium name="Ensembl"/>
        </authorList>
    </citation>
    <scope>IDENTIFICATION</scope>
</reference>
<dbReference type="UCSC" id="uc057bnc.1">
    <property type="organism name" value="human"/>
</dbReference>
<dbReference type="Ensembl" id="ENST00000628687.1">
    <property type="protein sequence ID" value="ENSP00000486126.1"/>
    <property type="gene ID" value="ENSG00000273494.3"/>
</dbReference>
<dbReference type="ChiTaRS" id="PANK4">
    <property type="organism name" value="human"/>
</dbReference>
<gene>
    <name evidence="1" type="primary">PANK4</name>
</gene>
<evidence type="ECO:0000313" key="1">
    <source>
        <dbReference type="Ensembl" id="ENSP00000425674.3"/>
    </source>
</evidence>
<dbReference type="EMBL" id="AL139246">
    <property type="status" value="NOT_ANNOTATED_CDS"/>
    <property type="molecule type" value="Genomic_DNA"/>
</dbReference>
<dbReference type="ExpressionAtlas" id="D6RJF3">
    <property type="expression patterns" value="baseline and differential"/>
</dbReference>
<dbReference type="HGNC" id="HGNC:19366">
    <property type="gene designation" value="PANK4"/>
</dbReference>
<evidence type="ECO:0007829" key="4">
    <source>
        <dbReference type="ProteomicsDB" id="D6RJF3"/>
    </source>
</evidence>
<dbReference type="AlphaFoldDB" id="D6RJF3"/>
<dbReference type="OpenTargets" id="ENSG00000157881"/>
<dbReference type="VEuPathDB" id="HostDB:ENSG00000157881"/>
<dbReference type="ProteomicsDB" id="15130"/>
<reference evidence="1 2" key="3">
    <citation type="journal article" date="2006" name="Nature">
        <title>The DNA sequence and biological annotation of human chromosome 1.</title>
        <authorList>
            <person name="Gregory S.G."/>
            <person name="Barlow K.F."/>
            <person name="McLay K.E."/>
            <person name="Kaul R."/>
            <person name="Swarbreck D."/>
            <person name="Dunham A."/>
            <person name="Scott C.E."/>
            <person name="Howe K.L."/>
            <person name="Woodfine K."/>
            <person name="Spencer C.C."/>
            <person name="Jones M.C."/>
            <person name="Gillson C."/>
            <person name="Searle S."/>
            <person name="Zhou Y."/>
            <person name="Kokocinski F."/>
            <person name="McDonald L."/>
            <person name="Evans R."/>
            <person name="Phillips K."/>
            <person name="Atkinson A."/>
            <person name="Cooper R."/>
            <person name="Jones C."/>
            <person name="Hall R.E."/>
            <person name="Andrews T.D."/>
            <person name="Lloyd C."/>
            <person name="Ainscough R."/>
            <person name="Almeida J.P."/>
            <person name="Ambrose K.D."/>
            <person name="Anderson F."/>
            <person name="Andrew R.W."/>
            <person name="Ashwell R.I."/>
            <person name="Aubin K."/>
            <person name="Babbage A.K."/>
            <person name="Bagguley C.L."/>
            <person name="Bailey J."/>
            <person name="Beasley H."/>
            <person name="Bethel G."/>
            <person name="Bird C.P."/>
            <person name="Bray-Allen S."/>
            <person name="Brown J.Y."/>
            <person name="Brown A.J."/>
            <person name="Buckley D."/>
            <person name="Burton J."/>
            <person name="Bye J."/>
            <person name="Carder C."/>
            <person name="Chapman J.C."/>
            <person name="Clark S.Y."/>
            <person name="Clarke G."/>
            <person name="Clee C."/>
            <person name="Cobley V."/>
            <person name="Collier R.E."/>
            <person name="Corby N."/>
            <person name="Coville G.J."/>
            <person name="Davies J."/>
            <person name="Deadman R."/>
            <person name="Dunn M."/>
            <person name="Earthrowl M."/>
            <person name="Ellington A.G."/>
            <person name="Errington H."/>
            <person name="Frankish A."/>
            <person name="Frankland J."/>
            <person name="French L."/>
            <person name="Garner P."/>
            <person name="Garnett J."/>
            <person name="Gay L."/>
            <person name="Ghori M.R."/>
            <person name="Gibson R."/>
            <person name="Gilby L.M."/>
            <person name="Gillett W."/>
            <person name="Glithero R.J."/>
            <person name="Grafham D.V."/>
            <person name="Griffiths C."/>
            <person name="Griffiths-Jones S."/>
            <person name="Grocock R."/>
            <person name="Hammond S."/>
            <person name="Harrison E.S."/>
            <person name="Hart E."/>
            <person name="Haugen E."/>
            <person name="Heath P.D."/>
            <person name="Holmes S."/>
            <person name="Holt K."/>
            <person name="Howden P.J."/>
            <person name="Hunt A.R."/>
            <person name="Hunt S.E."/>
            <person name="Hunter G."/>
            <person name="Isherwood J."/>
            <person name="James R."/>
            <person name="Johnson C."/>
            <person name="Johnson D."/>
            <person name="Joy A."/>
            <person name="Kay M."/>
            <person name="Kershaw J.K."/>
            <person name="Kibukawa M."/>
            <person name="Kimberley A.M."/>
            <person name="King A."/>
            <person name="Knights A.J."/>
            <person name="Lad H."/>
            <person name="Laird G."/>
            <person name="Lawlor S."/>
            <person name="Leongamornlert D.A."/>
            <person name="Lloyd D.M."/>
            <person name="Loveland J."/>
            <person name="Lovell J."/>
            <person name="Lush M.J."/>
            <person name="Lyne R."/>
            <person name="Martin S."/>
            <person name="Mashreghi-Mohammadi M."/>
            <person name="Matthews L."/>
            <person name="Matthews N.S."/>
            <person name="McLaren S."/>
            <person name="Milne S."/>
            <person name="Mistry S."/>
            <person name="Moore M.J."/>
            <person name="Nickerson T."/>
            <person name="O'Dell C.N."/>
            <person name="Oliver K."/>
            <person name="Palmeiri A."/>
            <person name="Palmer S.A."/>
            <person name="Parker A."/>
            <person name="Patel D."/>
            <person name="Pearce A.V."/>
            <person name="Peck A.I."/>
            <person name="Pelan S."/>
            <person name="Phelps K."/>
            <person name="Phillimore B.J."/>
            <person name="Plumb R."/>
            <person name="Rajan J."/>
            <person name="Raymond C."/>
            <person name="Rouse G."/>
            <person name="Saenphimmachak C."/>
            <person name="Sehra H.K."/>
            <person name="Sheridan E."/>
            <person name="Shownkeen R."/>
            <person name="Sims S."/>
            <person name="Skuce C.D."/>
            <person name="Smith M."/>
            <person name="Steward C."/>
            <person name="Subramanian S."/>
            <person name="Sycamore N."/>
            <person name="Tracey A."/>
            <person name="Tromans A."/>
            <person name="Van Helmond Z."/>
            <person name="Wall M."/>
            <person name="Wallis J.M."/>
            <person name="White S."/>
            <person name="Whitehead S.L."/>
            <person name="Wilkinson J.E."/>
            <person name="Willey D.L."/>
            <person name="Williams H."/>
            <person name="Wilming L."/>
            <person name="Wray P.W."/>
            <person name="Wu Z."/>
            <person name="Coulson A."/>
            <person name="Vaudin M."/>
            <person name="Sulston J.E."/>
            <person name="Durbin R."/>
            <person name="Hubbard T."/>
            <person name="Wooster R."/>
            <person name="Dunham I."/>
            <person name="Carter N.P."/>
            <person name="McVean G."/>
            <person name="Ross M.T."/>
            <person name="Harrow J."/>
            <person name="Olson M.V."/>
            <person name="Beck S."/>
            <person name="Rogers J."/>
            <person name="Bentley D.R."/>
            <person name="Banerjee R."/>
            <person name="Bryant S.P."/>
            <person name="Burford D.C."/>
            <person name="Burrill W.D."/>
            <person name="Clegg S.M."/>
            <person name="Dhami P."/>
            <person name="Dovey O."/>
            <person name="Faulkner L.M."/>
            <person name="Gribble S.M."/>
            <person name="Langford C.F."/>
            <person name="Pandian R.D."/>
            <person name="Porter K.M."/>
            <person name="Prigmore E."/>
        </authorList>
    </citation>
    <scope>NUCLEOTIDE SEQUENCE [LARGE SCALE GENOMIC DNA]</scope>
</reference>
<dbReference type="Bgee" id="ENSG00000157881">
    <property type="expression patterns" value="Expressed in apex of heart and 94 other cell types or tissues"/>
</dbReference>
<dbReference type="HOGENOM" id="CLU_1708283_0_0_1"/>
<accession>D6RJF3</accession>
<evidence type="ECO:0007829" key="3">
    <source>
        <dbReference type="PeptideAtlas" id="D6RJF3"/>
    </source>
</evidence>
<proteinExistence type="evidence at protein level"/>
<keyword evidence="3 4" id="KW-1267">Proteomics identification</keyword>
<dbReference type="OrthoDB" id="498611at2759"/>
<name>D6RJF3_HUMAN</name>
<organism evidence="1 2">
    <name type="scientific">Homo sapiens</name>
    <name type="common">Human</name>
    <dbReference type="NCBI Taxonomy" id="9606"/>
    <lineage>
        <taxon>Eukaryota</taxon>
        <taxon>Metazoa</taxon>
        <taxon>Chordata</taxon>
        <taxon>Craniata</taxon>
        <taxon>Vertebrata</taxon>
        <taxon>Euteleostomi</taxon>
        <taxon>Mammalia</taxon>
        <taxon>Eutheria</taxon>
        <taxon>Euarchontoglires</taxon>
        <taxon>Primates</taxon>
        <taxon>Haplorrhini</taxon>
        <taxon>Catarrhini</taxon>
        <taxon>Hominidae</taxon>
        <taxon>Homo</taxon>
    </lineage>
</organism>
<dbReference type="GeneTree" id="ENSGT00940000158896"/>
<evidence type="ECO:0007829" key="5">
    <source>
        <dbReference type="PubMed" id="19413330"/>
    </source>
</evidence>
<reference evidence="5" key="4">
    <citation type="journal article" date="2009" name="Anal. Chem.">
        <title>Lys-N and trypsin cover complementary parts of the phosphoproteome in a refined SCX-based approach.</title>
        <authorList>
            <person name="Gauci S."/>
            <person name="Helbig A.O."/>
            <person name="Slijper M."/>
            <person name="Krijgsveld J."/>
            <person name="Heck A.J."/>
            <person name="Mohammed S."/>
        </authorList>
    </citation>
    <scope>IDENTIFICATION BY MASS SPECTROMETRY [LARGE SCALE ANALYSIS]</scope>
</reference>
<protein>
    <submittedName>
        <fullName evidence="1">Pantothenate kinase 4 (inactive)</fullName>
    </submittedName>
</protein>
<evidence type="ECO:0000313" key="2">
    <source>
        <dbReference type="Proteomes" id="UP000005640"/>
    </source>
</evidence>
<dbReference type="Proteomes" id="UP000005640">
    <property type="component" value="Chromosome 1"/>
</dbReference>
<reference evidence="1" key="2">
    <citation type="journal article" date="2004" name="Nature">
        <title>Finishing the euchromatic sequence of the human genome.</title>
        <authorList>
            <consortium name="International Human Genome Sequencing Consortium"/>
        </authorList>
    </citation>
    <scope>NUCLEOTIDE SEQUENCE [LARGE SCALE GENOMIC DNA]</scope>
</reference>
<keyword evidence="2" id="KW-1185">Reference proteome</keyword>
<accession>A0A0G2JQS7</accession>
<reference evidence="1" key="1">
    <citation type="journal article" date="2001" name="Nature">
        <title>Initial sequencing and analysis of the human genome.</title>
        <authorList>
            <consortium name="International Human Genome Sequencing Consortium"/>
            <person name="Lander E.S."/>
            <person name="Linton L.M."/>
            <person name="Birren B."/>
            <person name="Nusbaum C."/>
            <person name="Zody M.C."/>
            <person name="Baldwin J."/>
            <person name="Devon K."/>
            <person name="Dewar K."/>
            <person name="Doyle M."/>
            <person name="FitzHugh W."/>
            <person name="Funke R."/>
            <person name="Gage D."/>
            <person name="Harris K."/>
            <person name="Heaford A."/>
            <person name="Howland J."/>
            <person name="Kann L."/>
            <person name="Lehoczky J."/>
            <person name="LeVine R."/>
            <person name="McEwan P."/>
            <person name="McKernan K."/>
            <person name="Meldrim J."/>
            <person name="Mesirov J.P."/>
            <person name="Miranda C."/>
            <person name="Morris W."/>
            <person name="Naylor J."/>
            <person name="Raymond C."/>
            <person name="Rosetti M."/>
            <person name="Santos R."/>
            <person name="Sheridan A."/>
            <person name="Sougnez C."/>
            <person name="Stange-Thomann N."/>
            <person name="Stojanovic N."/>
            <person name="Subramanian A."/>
            <person name="Wyman D."/>
            <person name="Rogers J."/>
            <person name="Sulston J."/>
            <person name="Ainscough R."/>
            <person name="Beck S."/>
            <person name="Bentley D."/>
            <person name="Burton J."/>
            <person name="Clee C."/>
            <person name="Carter N."/>
            <person name="Coulson A."/>
            <person name="Deadman R."/>
            <person name="Deloukas P."/>
            <person name="Dunham A."/>
            <person name="Dunham I."/>
            <person name="Durbin R."/>
            <person name="French L."/>
            <person name="Grafham D."/>
            <person name="Gregory S."/>
            <person name="Hubbard T."/>
            <person name="Humphray S."/>
            <person name="Hunt A."/>
            <person name="Jones M."/>
            <person name="Lloyd C."/>
            <person name="McMurray A."/>
            <person name="Matthews L."/>
            <person name="Mercer S."/>
            <person name="Milne S."/>
            <person name="Mullikin J.C."/>
            <person name="Mungall A."/>
            <person name="Plumb R."/>
            <person name="Ross M."/>
            <person name="Shownkeen R."/>
            <person name="Sims S."/>
            <person name="Waterston R.H."/>
            <person name="Wilson R.K."/>
            <person name="Hillier L.W."/>
            <person name="McPherson J.D."/>
            <person name="Marra M.A."/>
            <person name="Mardis E.R."/>
            <person name="Fulton L.A."/>
            <person name="Chinwalla A.T."/>
            <person name="Pepin K.H."/>
            <person name="Gish W.R."/>
            <person name="Chissoe S.L."/>
            <person name="Wendl M.C."/>
            <person name="Delehaunty K.D."/>
            <person name="Miner T.L."/>
            <person name="Delehaunty A."/>
            <person name="Kramer J.B."/>
            <person name="Cook L.L."/>
            <person name="Fulton R.S."/>
            <person name="Johnson D.L."/>
            <person name="Minx P.J."/>
            <person name="Clifton S.W."/>
            <person name="Hawkins T."/>
            <person name="Branscomb E."/>
            <person name="Predki P."/>
            <person name="Richardson P."/>
            <person name="Wenning S."/>
            <person name="Slezak T."/>
            <person name="Doggett N."/>
            <person name="Cheng J.F."/>
            <person name="Olsen A."/>
            <person name="Lucas S."/>
            <person name="Elkin C."/>
            <person name="Uberbacher E."/>
            <person name="Frazier M."/>
            <person name="Gibbs R.A."/>
            <person name="Muzny D.M."/>
            <person name="Scherer S.E."/>
            <person name="Bouck J.B."/>
            <person name="Sodergren E.J."/>
            <person name="Worley K.C."/>
            <person name="Rives C.M."/>
            <person name="Gorrell J.H."/>
            <person name="Metzker M.L."/>
            <person name="Naylor S.L."/>
            <person name="Kucherlapati R.S."/>
            <person name="Nelson D.L."/>
            <person name="Weinstock G.M."/>
            <person name="Sakaki Y."/>
            <person name="Fujiyama A."/>
            <person name="Hattori M."/>
            <person name="Yada T."/>
            <person name="Toyoda A."/>
            <person name="Itoh T."/>
            <person name="Kawagoe C."/>
            <person name="Watanabe H."/>
            <person name="Totoki Y."/>
            <person name="Taylor T."/>
            <person name="Weissenbach J."/>
            <person name="Heilig R."/>
            <person name="Saurin W."/>
            <person name="Artiguenave F."/>
            <person name="Brottier P."/>
            <person name="Bruls T."/>
            <person name="Pelletier E."/>
            <person name="Robert C."/>
            <person name="Wincker P."/>
            <person name="Smith D.R."/>
            <person name="Doucette-Stamm L."/>
            <person name="Rubenfield M."/>
            <person name="Weinstock K."/>
            <person name="Lee H.M."/>
            <person name="Dubois J."/>
            <person name="Rosenthal A."/>
            <person name="Platzer M."/>
            <person name="Nyakatura G."/>
            <person name="Taudien S."/>
            <person name="Rump A."/>
            <person name="Yang H."/>
            <person name="Yu J."/>
            <person name="Wang J."/>
            <person name="Huang G."/>
            <person name="Gu J."/>
            <person name="Hood L."/>
            <person name="Rowen L."/>
            <person name="Madan A."/>
            <person name="Qin S."/>
            <person name="Davis R.W."/>
            <person name="Federspiel N.A."/>
            <person name="Abola A.P."/>
            <person name="Proctor M.J."/>
            <person name="Myers R.M."/>
            <person name="Schmutz J."/>
            <person name="Dickson M."/>
            <person name="Grimwood J."/>
            <person name="Cox D.R."/>
            <person name="Olson M.V."/>
            <person name="Kaul R."/>
            <person name="Raymond C."/>
            <person name="Shimizu N."/>
            <person name="Kawasaki K."/>
            <person name="Minoshima S."/>
            <person name="Evans G.A."/>
            <person name="Athanasiou M."/>
            <person name="Schultz R."/>
            <person name="Roe B.A."/>
            <person name="Chen F."/>
            <person name="Pan H."/>
            <person name="Ramser J."/>
            <person name="Lehrach H."/>
            <person name="Reinhardt R."/>
            <person name="McCombie W.R."/>
            <person name="de la Bastide M."/>
            <person name="Dedhia N."/>
            <person name="Blocker H."/>
            <person name="Hornischer K."/>
            <person name="Nordsiek G."/>
            <person name="Agarwala R."/>
            <person name="Aravind L."/>
            <person name="Bailey J.A."/>
            <person name="Bateman A."/>
            <person name="Batzoglou S."/>
            <person name="Birney E."/>
            <person name="Bork P."/>
            <person name="Brown D.G."/>
            <person name="Burge C.B."/>
            <person name="Cerutti L."/>
            <person name="Chen H.C."/>
            <person name="Church D."/>
            <person name="Clamp M."/>
            <person name="Copley R.R."/>
            <person name="Doerks T."/>
            <person name="Eddy S.R."/>
            <person name="Eichler E.E."/>
            <person name="Furey T.S."/>
            <person name="Galagan J."/>
            <person name="Gilbert J.G."/>
            <person name="Harmon C."/>
            <person name="Hayashizaki Y."/>
            <person name="Haussler D."/>
            <person name="Hermjakob H."/>
            <person name="Hokamp K."/>
            <person name="Jang W."/>
            <person name="Johnson L.S."/>
            <person name="Jones T.A."/>
            <person name="Kasif S."/>
            <person name="Kaspryzk A."/>
            <person name="Kennedy S."/>
            <person name="Kent W.J."/>
            <person name="Kitts P."/>
            <person name="Koonin E.V."/>
            <person name="Korf I."/>
            <person name="Kulp D."/>
            <person name="Lancet D."/>
            <person name="Lowe T.M."/>
            <person name="McLysaght A."/>
            <person name="Mikkelsen T."/>
            <person name="Moran J.V."/>
            <person name="Mulder N."/>
            <person name="Pollara V.J."/>
            <person name="Ponting C.P."/>
            <person name="Schuler G."/>
            <person name="Schultz J."/>
            <person name="Slater G."/>
            <person name="Smit A.F."/>
            <person name="Stupka E."/>
            <person name="Szustakowski J."/>
            <person name="Thierry-Mieg D."/>
            <person name="Thierry-Mieg J."/>
            <person name="Wagner L."/>
            <person name="Wallis J."/>
            <person name="Wheeler R."/>
            <person name="Williams A."/>
            <person name="Wolf Y.I."/>
            <person name="Wolfe K.H."/>
            <person name="Yang S.P."/>
            <person name="Yeh R.F."/>
            <person name="Collins F."/>
            <person name="Guyer M.S."/>
            <person name="Peterson J."/>
            <person name="Felsenfeld A."/>
            <person name="Wetterstrand K.A."/>
            <person name="Patrinos A."/>
            <person name="Morgan M.J."/>
            <person name="de Jong P."/>
            <person name="Catanese J.J."/>
            <person name="Osoegawa K."/>
            <person name="Shizuya H."/>
            <person name="Choi S."/>
            <person name="Chen Y.J."/>
        </authorList>
    </citation>
    <scope>NUCLEOTIDE SEQUENCE [LARGE SCALE GENOMIC DNA]</scope>
</reference>
<sequence length="151" mass="16117">MAECGASGSGSSGDSLDKSITLPPDEIFRNLENAKRFAIDIGFLSSSSPKPLIYRDFSLQDTQRVWGMDPQAPLCPGPESCPVCVSPAGGSLTKLAYYSTVQHKVAKVRSFDHSGKVSLHCGHPGQGSRFSVVLDLALVSQSSLCCCRPRL</sequence>
<dbReference type="Ensembl" id="ENST00000502770.2">
    <property type="protein sequence ID" value="ENSP00000425674.3"/>
    <property type="gene ID" value="ENSG00000157881.16"/>
</dbReference>